<proteinExistence type="predicted"/>
<protein>
    <recommendedName>
        <fullName evidence="3">Esterase</fullName>
    </recommendedName>
</protein>
<dbReference type="EMBL" id="CP134145">
    <property type="protein sequence ID" value="WNC71179.1"/>
    <property type="molecule type" value="Genomic_DNA"/>
</dbReference>
<evidence type="ECO:0000313" key="1">
    <source>
        <dbReference type="EMBL" id="WNC71179.1"/>
    </source>
</evidence>
<evidence type="ECO:0008006" key="3">
    <source>
        <dbReference type="Google" id="ProtNLM"/>
    </source>
</evidence>
<reference evidence="2" key="1">
    <citation type="submission" date="2023-09" db="EMBL/GenBank/DDBJ databases">
        <authorList>
            <person name="Li S."/>
            <person name="Li X."/>
            <person name="Zhang C."/>
            <person name="Zhao Z."/>
        </authorList>
    </citation>
    <scope>NUCLEOTIDE SEQUENCE [LARGE SCALE GENOMIC DNA]</scope>
    <source>
        <strain evidence="2">SQ149</strain>
    </source>
</reference>
<accession>A0ABY9TTU5</accession>
<dbReference type="RefSeq" id="WP_348390314.1">
    <property type="nucleotide sequence ID" value="NZ_CP134145.1"/>
</dbReference>
<keyword evidence="2" id="KW-1185">Reference proteome</keyword>
<name>A0ABY9TTU5_9GAMM</name>
<gene>
    <name evidence="1" type="ORF">RGQ13_13745</name>
</gene>
<organism evidence="1 2">
    <name type="scientific">Thalassotalea psychrophila</name>
    <dbReference type="NCBI Taxonomy" id="3065647"/>
    <lineage>
        <taxon>Bacteria</taxon>
        <taxon>Pseudomonadati</taxon>
        <taxon>Pseudomonadota</taxon>
        <taxon>Gammaproteobacteria</taxon>
        <taxon>Alteromonadales</taxon>
        <taxon>Colwelliaceae</taxon>
        <taxon>Thalassotalea</taxon>
    </lineage>
</organism>
<dbReference type="Proteomes" id="UP001258994">
    <property type="component" value="Chromosome"/>
</dbReference>
<sequence>MNSKYQFTLSNLNKARSLDNYKIINSSIKNGKCIVFFSGNGLYFPNTEEELNKTIDTDRYEWQKLYPKNYEKVIFIRDVYKQWYVEGINEEIDSIDKLKCFLDKEIEGFNTTFIGSSAGGYAAVLLGDICTVDLIISLSGQFDLTEEKKRSQANEILHHSPRLEYLQLANLTNKNIVYFYPRFSEYDKEQNLFAIKNKLITIIEINSSIHGVPFYPFALKKILGLDFVDFKKLSNKNHNMTLFSLKYCTCIDLLTWLKIQLSKTFSRFKYLITRKNK</sequence>
<evidence type="ECO:0000313" key="2">
    <source>
        <dbReference type="Proteomes" id="UP001258994"/>
    </source>
</evidence>